<proteinExistence type="predicted"/>
<dbReference type="VEuPathDB" id="FungiDB:AAP_05884"/>
<evidence type="ECO:0000313" key="4">
    <source>
        <dbReference type="Proteomes" id="UP000242877"/>
    </source>
</evidence>
<evidence type="ECO:0000256" key="1">
    <source>
        <dbReference type="SAM" id="MobiDB-lite"/>
    </source>
</evidence>
<feature type="transmembrane region" description="Helical" evidence="2">
    <location>
        <begin position="124"/>
        <end position="148"/>
    </location>
</feature>
<sequence>MFSPTTSSPMGHQSHLLDHYRSTSQGSDSSILPLGPFHDNTSDDFRSHHLSAPGDGEAEQDVDEANDGTKKKSAMEGRWILVFFLVLAILGSAGSGIYLTFAVIRFDWTHVVGQNLTLENTQTICALCAKLIETFFAASYGVAIAKYLCRAATDERRGVSFADLNMKTWVSLPGNMFCDMRWLKRSLLSFPGLFTLLATLASLLYTTAADALVSPTVYQGTAKTLNFKNNVTRSAMDNKYMDKNNKTLAVLMSSQGMTDFVNYAALFSDNNNNTKSTHDRPAPTTQWDGISVQGTWLPSESLKRWTRPVVNMTVAYPHIGAGSIMDSRDNQHLLGLTKEQMSQTMNISIAATSPTINSVCTILTNDEVYRWQNFSMVFQKNPSLFARDNKYDELLDYYSGNETEQDLLFIKLLRDPKWSSLQEFAQIFNWTGVYNRPGLFVQELHPEISGGVEIAESQTDWQDTSYMRFDTVGDDHTVVCAIHPGMVQGCTTHYHREFKNNRLKVTCGGNGPVTDITTNSYRTRWTYVLRMILEDVFSVFEAVSMMNKFILSCNTLVSNCYMSPSITEALSIMSAPLSLNGLKDTSMEKVYTTRSPTAKINPEPIPFLEDTSTRIEYTTYKSRGTISKWQLLFFVPLTTVCVQCVAAAVYLIKVLFWELQPDINEPRVLLRLGVATHLRKSTSDDIDEEFCDKWAVRKDTQGLHYLYKLRHIKIGEKDYDPVNPQAAGATDIGIFIPPRSPLKKIVDWFRGRFTP</sequence>
<keyword evidence="2" id="KW-0812">Transmembrane</keyword>
<dbReference type="OrthoDB" id="4211802at2759"/>
<dbReference type="AlphaFoldDB" id="A0A167V6W6"/>
<protein>
    <submittedName>
        <fullName evidence="3">Uncharacterized protein</fullName>
    </submittedName>
</protein>
<feature type="compositionally biased region" description="Acidic residues" evidence="1">
    <location>
        <begin position="56"/>
        <end position="66"/>
    </location>
</feature>
<dbReference type="Proteomes" id="UP000242877">
    <property type="component" value="Unassembled WGS sequence"/>
</dbReference>
<accession>A0A167V6W6</accession>
<feature type="transmembrane region" description="Helical" evidence="2">
    <location>
        <begin position="186"/>
        <end position="205"/>
    </location>
</feature>
<dbReference type="EMBL" id="AZGZ01000038">
    <property type="protein sequence ID" value="KZZ87129.1"/>
    <property type="molecule type" value="Genomic_DNA"/>
</dbReference>
<gene>
    <name evidence="3" type="ORF">AAP_05884</name>
</gene>
<feature type="region of interest" description="Disordered" evidence="1">
    <location>
        <begin position="45"/>
        <end position="70"/>
    </location>
</feature>
<name>A0A167V6W6_9EURO</name>
<organism evidence="3 4">
    <name type="scientific">Ascosphaera apis ARSEF 7405</name>
    <dbReference type="NCBI Taxonomy" id="392613"/>
    <lineage>
        <taxon>Eukaryota</taxon>
        <taxon>Fungi</taxon>
        <taxon>Dikarya</taxon>
        <taxon>Ascomycota</taxon>
        <taxon>Pezizomycotina</taxon>
        <taxon>Eurotiomycetes</taxon>
        <taxon>Eurotiomycetidae</taxon>
        <taxon>Onygenales</taxon>
        <taxon>Ascosphaeraceae</taxon>
        <taxon>Ascosphaera</taxon>
    </lineage>
</organism>
<evidence type="ECO:0000313" key="3">
    <source>
        <dbReference type="EMBL" id="KZZ87129.1"/>
    </source>
</evidence>
<keyword evidence="2" id="KW-1133">Transmembrane helix</keyword>
<comment type="caution">
    <text evidence="3">The sequence shown here is derived from an EMBL/GenBank/DDBJ whole genome shotgun (WGS) entry which is preliminary data.</text>
</comment>
<keyword evidence="2" id="KW-0472">Membrane</keyword>
<evidence type="ECO:0000256" key="2">
    <source>
        <dbReference type="SAM" id="Phobius"/>
    </source>
</evidence>
<reference evidence="3 4" key="1">
    <citation type="journal article" date="2016" name="Genome Biol. Evol.">
        <title>Divergent and convergent evolution of fungal pathogenicity.</title>
        <authorList>
            <person name="Shang Y."/>
            <person name="Xiao G."/>
            <person name="Zheng P."/>
            <person name="Cen K."/>
            <person name="Zhan S."/>
            <person name="Wang C."/>
        </authorList>
    </citation>
    <scope>NUCLEOTIDE SEQUENCE [LARGE SCALE GENOMIC DNA]</scope>
    <source>
        <strain evidence="3 4">ARSEF 7405</strain>
    </source>
</reference>
<feature type="transmembrane region" description="Helical" evidence="2">
    <location>
        <begin position="79"/>
        <end position="104"/>
    </location>
</feature>
<keyword evidence="4" id="KW-1185">Reference proteome</keyword>